<evidence type="ECO:0000313" key="2">
    <source>
        <dbReference type="Proteomes" id="UP000627715"/>
    </source>
</evidence>
<dbReference type="PANTHER" id="PTHR38774">
    <property type="entry name" value="CYTOPLASMIC PROTEIN-RELATED"/>
    <property type="match status" value="1"/>
</dbReference>
<protein>
    <submittedName>
        <fullName evidence="1">Dehydrogenase</fullName>
    </submittedName>
</protein>
<keyword evidence="2" id="KW-1185">Reference proteome</keyword>
<dbReference type="OrthoDB" id="9793663at2"/>
<comment type="caution">
    <text evidence="1">The sequence shown here is derived from an EMBL/GenBank/DDBJ whole genome shotgun (WGS) entry which is preliminary data.</text>
</comment>
<sequence length="177" mass="20489">METNGNALSSDTINKPRYRVDLSAYMSLCDGNYHQLLALWPGLAVAGENQTRYLQIRHRRNGSSSDHANKLLVSIRVTESFRYTQTLEIQLLRQQPVWPARFPNLDPVMQVRVYHDAMTAEPVSYQGHRRVPVKNAIPNERMYHQDEKHQINEFLSAWLDLCLQSGVEMTRHDPLCT</sequence>
<organism evidence="1 2">
    <name type="scientific">Pseudohongiella nitratireducens</name>
    <dbReference type="NCBI Taxonomy" id="1768907"/>
    <lineage>
        <taxon>Bacteria</taxon>
        <taxon>Pseudomonadati</taxon>
        <taxon>Pseudomonadota</taxon>
        <taxon>Gammaproteobacteria</taxon>
        <taxon>Pseudomonadales</taxon>
        <taxon>Pseudohongiellaceae</taxon>
        <taxon>Pseudohongiella</taxon>
    </lineage>
</organism>
<evidence type="ECO:0000313" key="1">
    <source>
        <dbReference type="EMBL" id="GGG50805.1"/>
    </source>
</evidence>
<dbReference type="PANTHER" id="PTHR38774:SF1">
    <property type="entry name" value="CYTOPLASMIC PROTEIN"/>
    <property type="match status" value="1"/>
</dbReference>
<dbReference type="RefSeq" id="WP_068811594.1">
    <property type="nucleotide sequence ID" value="NZ_BMIY01000002.1"/>
</dbReference>
<dbReference type="EMBL" id="BMIY01000002">
    <property type="protein sequence ID" value="GGG50805.1"/>
    <property type="molecule type" value="Genomic_DNA"/>
</dbReference>
<reference evidence="1" key="1">
    <citation type="journal article" date="2014" name="Int. J. Syst. Evol. Microbiol.">
        <title>Complete genome sequence of Corynebacterium casei LMG S-19264T (=DSM 44701T), isolated from a smear-ripened cheese.</title>
        <authorList>
            <consortium name="US DOE Joint Genome Institute (JGI-PGF)"/>
            <person name="Walter F."/>
            <person name="Albersmeier A."/>
            <person name="Kalinowski J."/>
            <person name="Ruckert C."/>
        </authorList>
    </citation>
    <scope>NUCLEOTIDE SEQUENCE</scope>
    <source>
        <strain evidence="1">CGMCC 1.15425</strain>
    </source>
</reference>
<dbReference type="InterPro" id="IPR009659">
    <property type="entry name" value="DUF1249"/>
</dbReference>
<proteinExistence type="predicted"/>
<name>A0A917GLV9_9GAMM</name>
<accession>A0A917GLV9</accession>
<dbReference type="Pfam" id="PF06853">
    <property type="entry name" value="DUF1249"/>
    <property type="match status" value="1"/>
</dbReference>
<dbReference type="Proteomes" id="UP000627715">
    <property type="component" value="Unassembled WGS sequence"/>
</dbReference>
<dbReference type="AlphaFoldDB" id="A0A917GLV9"/>
<reference evidence="1" key="2">
    <citation type="submission" date="2020-09" db="EMBL/GenBank/DDBJ databases">
        <authorList>
            <person name="Sun Q."/>
            <person name="Zhou Y."/>
        </authorList>
    </citation>
    <scope>NUCLEOTIDE SEQUENCE</scope>
    <source>
        <strain evidence="1">CGMCC 1.15425</strain>
    </source>
</reference>
<gene>
    <name evidence="1" type="ORF">GCM10011403_04930</name>
</gene>